<feature type="signal peptide" evidence="2">
    <location>
        <begin position="1"/>
        <end position="22"/>
    </location>
</feature>
<dbReference type="HOGENOM" id="CLU_145657_0_0_1"/>
<dbReference type="PANTHER" id="PTHR36705">
    <property type="entry name" value="CLAVATA3/ESR (CLE)-RELATED PROTEIN 20"/>
    <property type="match status" value="1"/>
</dbReference>
<accession>K7VQF5</accession>
<dbReference type="KEGG" id="zma:100277806"/>
<proteinExistence type="predicted"/>
<keyword evidence="5" id="KW-1185">Reference proteome</keyword>
<organism evidence="3">
    <name type="scientific">Zea mays</name>
    <name type="common">Maize</name>
    <dbReference type="NCBI Taxonomy" id="4577"/>
    <lineage>
        <taxon>Eukaryota</taxon>
        <taxon>Viridiplantae</taxon>
        <taxon>Streptophyta</taxon>
        <taxon>Embryophyta</taxon>
        <taxon>Tracheophyta</taxon>
        <taxon>Spermatophyta</taxon>
        <taxon>Magnoliopsida</taxon>
        <taxon>Liliopsida</taxon>
        <taxon>Poales</taxon>
        <taxon>Poaceae</taxon>
        <taxon>PACMAD clade</taxon>
        <taxon>Panicoideae</taxon>
        <taxon>Andropogonodae</taxon>
        <taxon>Andropogoneae</taxon>
        <taxon>Tripsacinae</taxon>
        <taxon>Zea</taxon>
    </lineage>
</organism>
<reference evidence="4" key="3">
    <citation type="submission" date="2019-07" db="EMBL/GenBank/DDBJ databases">
        <authorList>
            <person name="Seetharam A."/>
            <person name="Woodhouse M."/>
            <person name="Cannon E."/>
        </authorList>
    </citation>
    <scope>NUCLEOTIDE SEQUENCE [LARGE SCALE GENOMIC DNA]</scope>
    <source>
        <strain evidence="4">cv. B73</strain>
    </source>
</reference>
<dbReference type="OMA" id="YRHARHR"/>
<dbReference type="PaxDb" id="4577-GRMZM2G473147_P01"/>
<dbReference type="SMR" id="K7VQF5"/>
<sequence>MSAGRWLRLALLLSLVPLALRAASLLLGVPALASPSSSSRQSWTTDPHERAAAAAVSVWPARDRDRPYRHARHRRRAGSGSAASSSDDGARRRLRQAAAGDWFEDDKRLAPTGSNPLHNLR</sequence>
<protein>
    <submittedName>
        <fullName evidence="3 4">Uncharacterized protein</fullName>
    </submittedName>
</protein>
<reference evidence="4" key="4">
    <citation type="submission" date="2021-05" db="UniProtKB">
        <authorList>
            <consortium name="EnsemblPlants"/>
        </authorList>
    </citation>
    <scope>IDENTIFICATION</scope>
    <source>
        <strain evidence="4">cv. B73</strain>
    </source>
</reference>
<dbReference type="RefSeq" id="NP_001144755.2">
    <property type="nucleotide sequence ID" value="NM_001151283.2"/>
</dbReference>
<evidence type="ECO:0000256" key="1">
    <source>
        <dbReference type="SAM" id="MobiDB-lite"/>
    </source>
</evidence>
<dbReference type="eggNOG" id="ENOG502R3W3">
    <property type="taxonomic scope" value="Eukaryota"/>
</dbReference>
<dbReference type="AlphaFoldDB" id="K7VQF5"/>
<evidence type="ECO:0000313" key="3">
    <source>
        <dbReference type="EMBL" id="AQK90471.1"/>
    </source>
</evidence>
<dbReference type="PANTHER" id="PTHR36705:SF11">
    <property type="entry name" value="OS05G0170600 PROTEIN"/>
    <property type="match status" value="1"/>
</dbReference>
<feature type="compositionally biased region" description="Low complexity" evidence="1">
    <location>
        <begin position="78"/>
        <end position="87"/>
    </location>
</feature>
<evidence type="ECO:0000256" key="2">
    <source>
        <dbReference type="SAM" id="SignalP"/>
    </source>
</evidence>
<reference evidence="5" key="1">
    <citation type="journal article" date="2009" name="Science">
        <title>The B73 maize genome: complexity, diversity, and dynamics.</title>
        <authorList>
            <person name="Schnable P.S."/>
            <person name="Ware D."/>
            <person name="Fulton R.S."/>
            <person name="Stein J.C."/>
            <person name="Wei F."/>
            <person name="Pasternak S."/>
            <person name="Liang C."/>
            <person name="Zhang J."/>
            <person name="Fulton L."/>
            <person name="Graves T.A."/>
            <person name="Minx P."/>
            <person name="Reily A.D."/>
            <person name="Courtney L."/>
            <person name="Kruchowski S.S."/>
            <person name="Tomlinson C."/>
            <person name="Strong C."/>
            <person name="Delehaunty K."/>
            <person name="Fronick C."/>
            <person name="Courtney B."/>
            <person name="Rock S.M."/>
            <person name="Belter E."/>
            <person name="Du F."/>
            <person name="Kim K."/>
            <person name="Abbott R.M."/>
            <person name="Cotton M."/>
            <person name="Levy A."/>
            <person name="Marchetto P."/>
            <person name="Ochoa K."/>
            <person name="Jackson S.M."/>
            <person name="Gillam B."/>
            <person name="Chen W."/>
            <person name="Yan L."/>
            <person name="Higginbotham J."/>
            <person name="Cardenas M."/>
            <person name="Waligorski J."/>
            <person name="Applebaum E."/>
            <person name="Phelps L."/>
            <person name="Falcone J."/>
            <person name="Kanchi K."/>
            <person name="Thane T."/>
            <person name="Scimone A."/>
            <person name="Thane N."/>
            <person name="Henke J."/>
            <person name="Wang T."/>
            <person name="Ruppert J."/>
            <person name="Shah N."/>
            <person name="Rotter K."/>
            <person name="Hodges J."/>
            <person name="Ingenthron E."/>
            <person name="Cordes M."/>
            <person name="Kohlberg S."/>
            <person name="Sgro J."/>
            <person name="Delgado B."/>
            <person name="Mead K."/>
            <person name="Chinwalla A."/>
            <person name="Leonard S."/>
            <person name="Crouse K."/>
            <person name="Collura K."/>
            <person name="Kudrna D."/>
            <person name="Currie J."/>
            <person name="He R."/>
            <person name="Angelova A."/>
            <person name="Rajasekar S."/>
            <person name="Mueller T."/>
            <person name="Lomeli R."/>
            <person name="Scara G."/>
            <person name="Ko A."/>
            <person name="Delaney K."/>
            <person name="Wissotski M."/>
            <person name="Lopez G."/>
            <person name="Campos D."/>
            <person name="Braidotti M."/>
            <person name="Ashley E."/>
            <person name="Golser W."/>
            <person name="Kim H."/>
            <person name="Lee S."/>
            <person name="Lin J."/>
            <person name="Dujmic Z."/>
            <person name="Kim W."/>
            <person name="Talag J."/>
            <person name="Zuccolo A."/>
            <person name="Fan C."/>
            <person name="Sebastian A."/>
            <person name="Kramer M."/>
            <person name="Spiegel L."/>
            <person name="Nascimento L."/>
            <person name="Zutavern T."/>
            <person name="Miller B."/>
            <person name="Ambroise C."/>
            <person name="Muller S."/>
            <person name="Spooner W."/>
            <person name="Narechania A."/>
            <person name="Ren L."/>
            <person name="Wei S."/>
            <person name="Kumari S."/>
            <person name="Faga B."/>
            <person name="Levy M.J."/>
            <person name="McMahan L."/>
            <person name="Van Buren P."/>
            <person name="Vaughn M.W."/>
            <person name="Ying K."/>
            <person name="Yeh C.-T."/>
            <person name="Emrich S.J."/>
            <person name="Jia Y."/>
            <person name="Kalyanaraman A."/>
            <person name="Hsia A.-P."/>
            <person name="Barbazuk W.B."/>
            <person name="Baucom R.S."/>
            <person name="Brutnell T.P."/>
            <person name="Carpita N.C."/>
            <person name="Chaparro C."/>
            <person name="Chia J.-M."/>
            <person name="Deragon J.-M."/>
            <person name="Estill J.C."/>
            <person name="Fu Y."/>
            <person name="Jeddeloh J.A."/>
            <person name="Han Y."/>
            <person name="Lee H."/>
            <person name="Li P."/>
            <person name="Lisch D.R."/>
            <person name="Liu S."/>
            <person name="Liu Z."/>
            <person name="Nagel D.H."/>
            <person name="McCann M.C."/>
            <person name="SanMiguel P."/>
            <person name="Myers A.M."/>
            <person name="Nettleton D."/>
            <person name="Nguyen J."/>
            <person name="Penning B.W."/>
            <person name="Ponnala L."/>
            <person name="Schneider K.L."/>
            <person name="Schwartz D.C."/>
            <person name="Sharma A."/>
            <person name="Soderlund C."/>
            <person name="Springer N.M."/>
            <person name="Sun Q."/>
            <person name="Wang H."/>
            <person name="Waterman M."/>
            <person name="Westerman R."/>
            <person name="Wolfgruber T.K."/>
            <person name="Yang L."/>
            <person name="Yu Y."/>
            <person name="Zhang L."/>
            <person name="Zhou S."/>
            <person name="Zhu Q."/>
            <person name="Bennetzen J.L."/>
            <person name="Dawe R.K."/>
            <person name="Jiang J."/>
            <person name="Jiang N."/>
            <person name="Presting G.G."/>
            <person name="Wessler S.R."/>
            <person name="Aluru S."/>
            <person name="Martienssen R.A."/>
            <person name="Clifton S.W."/>
            <person name="McCombie W.R."/>
            <person name="Wing R.A."/>
            <person name="Wilson R.K."/>
        </authorList>
    </citation>
    <scope>NUCLEOTIDE SEQUENCE [LARGE SCALE GENOMIC DNA]</scope>
    <source>
        <strain evidence="5">cv. B73</strain>
    </source>
</reference>
<keyword evidence="2" id="KW-0732">Signal</keyword>
<dbReference type="Proteomes" id="UP000007305">
    <property type="component" value="Chromosome 8"/>
</dbReference>
<dbReference type="EnsemblPlants" id="Zm00001eb336700_T001">
    <property type="protein sequence ID" value="Zm00001eb336700_P001"/>
    <property type="gene ID" value="Zm00001eb336700"/>
</dbReference>
<reference evidence="3" key="2">
    <citation type="submission" date="2015-12" db="EMBL/GenBank/DDBJ databases">
        <title>Update maize B73 reference genome by single molecule sequencing technologies.</title>
        <authorList>
            <consortium name="Maize Genome Sequencing Project"/>
            <person name="Ware D."/>
        </authorList>
    </citation>
    <scope>NUCLEOTIDE SEQUENCE</scope>
    <source>
        <tissue evidence="3">Seedling</tissue>
    </source>
</reference>
<name>K7VQF5_MAIZE</name>
<feature type="region of interest" description="Disordered" evidence="1">
    <location>
        <begin position="32"/>
        <end position="121"/>
    </location>
</feature>
<dbReference type="FunCoup" id="K7VQF5">
    <property type="interactions" value="418"/>
</dbReference>
<dbReference type="GeneID" id="100277806"/>
<feature type="chain" id="PRO_5010836007" evidence="2">
    <location>
        <begin position="23"/>
        <end position="121"/>
    </location>
</feature>
<evidence type="ECO:0000313" key="4">
    <source>
        <dbReference type="EnsemblPlants" id="Zm00001eb336700_P001"/>
    </source>
</evidence>
<gene>
    <name evidence="4" type="primary">LOC100277806</name>
    <name evidence="3" type="ORF">ZEAMMB73_Zm00001d008722</name>
</gene>
<dbReference type="EMBL" id="CM000784">
    <property type="protein sequence ID" value="AQK90471.1"/>
    <property type="molecule type" value="Genomic_DNA"/>
</dbReference>
<feature type="compositionally biased region" description="Polar residues" evidence="1">
    <location>
        <begin position="112"/>
        <end position="121"/>
    </location>
</feature>
<evidence type="ECO:0000313" key="5">
    <source>
        <dbReference type="Proteomes" id="UP000007305"/>
    </source>
</evidence>
<dbReference type="Gramene" id="Zm00001eb336700_T001">
    <property type="protein sequence ID" value="Zm00001eb336700_P001"/>
    <property type="gene ID" value="Zm00001eb336700"/>
</dbReference>